<dbReference type="AlphaFoldDB" id="A0A3R7PBC0"/>
<evidence type="ECO:0000313" key="2">
    <source>
        <dbReference type="EMBL" id="ROT80805.1"/>
    </source>
</evidence>
<feature type="compositionally biased region" description="Polar residues" evidence="1">
    <location>
        <begin position="107"/>
        <end position="124"/>
    </location>
</feature>
<evidence type="ECO:0000256" key="1">
    <source>
        <dbReference type="SAM" id="MobiDB-lite"/>
    </source>
</evidence>
<name>A0A3R7PBC0_PENVA</name>
<dbReference type="Proteomes" id="UP000283509">
    <property type="component" value="Unassembled WGS sequence"/>
</dbReference>
<feature type="region of interest" description="Disordered" evidence="1">
    <location>
        <begin position="99"/>
        <end position="153"/>
    </location>
</feature>
<feature type="compositionally biased region" description="Polar residues" evidence="1">
    <location>
        <begin position="297"/>
        <end position="312"/>
    </location>
</feature>
<keyword evidence="3" id="KW-1185">Reference proteome</keyword>
<accession>A0A3R7PBC0</accession>
<dbReference type="EMBL" id="QCYY01001067">
    <property type="protein sequence ID" value="ROT80805.1"/>
    <property type="molecule type" value="Genomic_DNA"/>
</dbReference>
<proteinExistence type="predicted"/>
<reference evidence="2 3" key="1">
    <citation type="submission" date="2018-04" db="EMBL/GenBank/DDBJ databases">
        <authorList>
            <person name="Zhang X."/>
            <person name="Yuan J."/>
            <person name="Li F."/>
            <person name="Xiang J."/>
        </authorList>
    </citation>
    <scope>NUCLEOTIDE SEQUENCE [LARGE SCALE GENOMIC DNA]</scope>
    <source>
        <tissue evidence="2">Muscle</tissue>
    </source>
</reference>
<sequence>MTGRGPGLQIGGAAGSRDLECATRRESAVRRRKWHYARGGVGGKDLRGGRSSSDKATRGPPVRPRKENNDAQGSKQNILGSLLTQIGPSILEGALSKVAHNGRGNPEGQQTQGSPLTTLFSQVGPSLLSGFLQNGKGPSARGNGGSESSPLQSIMSGLGPVLLAGAVSQGLGGNGRDKDAQSPIQSMISNLGPQLMSSVIKQGLGAGKGRSQDPGPVESIISGLGPLLGKAVQSSFQGDSGKSPVVSILSGLGSNLLSGMTKNGQDKNRYNGFPQHNPPQVRGPNPQVPPRTRQRTDSSNASLPRTPSTGSPNFREGESPRREPEGLKEVQLSAGEGEQEHQARTEDDNTAAAQPPLLRLAAGSLLEWLPDRLSVPQANSTRGAWEMAVNLALGNPKEQQGKEEFWSWMRQLSGSDQQSSPRAATWILQALRNPARTAHAQAISDFYDAMARVQPICQAMETVGGLYNWKKVRD</sequence>
<feature type="compositionally biased region" description="Gly residues" evidence="1">
    <location>
        <begin position="1"/>
        <end position="14"/>
    </location>
</feature>
<protein>
    <submittedName>
        <fullName evidence="2">Uncharacterized protein</fullName>
    </submittedName>
</protein>
<feature type="compositionally biased region" description="Polar residues" evidence="1">
    <location>
        <begin position="70"/>
        <end position="79"/>
    </location>
</feature>
<feature type="region of interest" description="Disordered" evidence="1">
    <location>
        <begin position="259"/>
        <end position="328"/>
    </location>
</feature>
<feature type="region of interest" description="Disordered" evidence="1">
    <location>
        <begin position="1"/>
        <end position="79"/>
    </location>
</feature>
<evidence type="ECO:0000313" key="3">
    <source>
        <dbReference type="Proteomes" id="UP000283509"/>
    </source>
</evidence>
<reference evidence="2 3" key="2">
    <citation type="submission" date="2019-01" db="EMBL/GenBank/DDBJ databases">
        <title>The decoding of complex shrimp genome reveals the adaptation for benthos swimmer, frequently molting mechanism and breeding impact on genome.</title>
        <authorList>
            <person name="Sun Y."/>
            <person name="Gao Y."/>
            <person name="Yu Y."/>
        </authorList>
    </citation>
    <scope>NUCLEOTIDE SEQUENCE [LARGE SCALE GENOMIC DNA]</scope>
    <source>
        <tissue evidence="2">Muscle</tissue>
    </source>
</reference>
<feature type="region of interest" description="Disordered" evidence="1">
    <location>
        <begin position="333"/>
        <end position="352"/>
    </location>
</feature>
<feature type="compositionally biased region" description="Basic and acidic residues" evidence="1">
    <location>
        <begin position="338"/>
        <end position="347"/>
    </location>
</feature>
<dbReference type="OrthoDB" id="10006218at2759"/>
<gene>
    <name evidence="2" type="ORF">C7M84_000456</name>
</gene>
<feature type="compositionally biased region" description="Basic and acidic residues" evidence="1">
    <location>
        <begin position="315"/>
        <end position="328"/>
    </location>
</feature>
<feature type="compositionally biased region" description="Basic and acidic residues" evidence="1">
    <location>
        <begin position="44"/>
        <end position="57"/>
    </location>
</feature>
<feature type="compositionally biased region" description="Basic and acidic residues" evidence="1">
    <location>
        <begin position="17"/>
        <end position="29"/>
    </location>
</feature>
<comment type="caution">
    <text evidence="2">The sequence shown here is derived from an EMBL/GenBank/DDBJ whole genome shotgun (WGS) entry which is preliminary data.</text>
</comment>
<organism evidence="2 3">
    <name type="scientific">Penaeus vannamei</name>
    <name type="common">Whiteleg shrimp</name>
    <name type="synonym">Litopenaeus vannamei</name>
    <dbReference type="NCBI Taxonomy" id="6689"/>
    <lineage>
        <taxon>Eukaryota</taxon>
        <taxon>Metazoa</taxon>
        <taxon>Ecdysozoa</taxon>
        <taxon>Arthropoda</taxon>
        <taxon>Crustacea</taxon>
        <taxon>Multicrustacea</taxon>
        <taxon>Malacostraca</taxon>
        <taxon>Eumalacostraca</taxon>
        <taxon>Eucarida</taxon>
        <taxon>Decapoda</taxon>
        <taxon>Dendrobranchiata</taxon>
        <taxon>Penaeoidea</taxon>
        <taxon>Penaeidae</taxon>
        <taxon>Penaeus</taxon>
    </lineage>
</organism>